<organism evidence="2 3">
    <name type="scientific">Anaerostipes butyraticus</name>
    <dbReference type="NCBI Taxonomy" id="645466"/>
    <lineage>
        <taxon>Bacteria</taxon>
        <taxon>Bacillati</taxon>
        <taxon>Bacillota</taxon>
        <taxon>Clostridia</taxon>
        <taxon>Lachnospirales</taxon>
        <taxon>Lachnospiraceae</taxon>
        <taxon>Anaerostipes</taxon>
    </lineage>
</organism>
<sequence length="259" mass="29124">MKTGFISDVNQIAGFLAERNIETLSRETLKAVSGQEQADAVLVFGNDLPYTAEFASEVFKKGIAKKMIFCGGIGHSTGRLRKAVGESPAYPWDTQELEDLTEAEIYARIACQIYKTDPADIYLDKESTNSGENAENALKIIKEHGIGKQILILIQDPLLQKRASASLKRYETESRIISYAPFIPRLKEDGAWQTEIKNLWSRERMLQLILGEISRLRDDENGYGPRGKDFIVHVDVPEPVIGAYERLKKEYPEIESGAR</sequence>
<dbReference type="GO" id="GO:0005886">
    <property type="term" value="C:plasma membrane"/>
    <property type="evidence" value="ECO:0007669"/>
    <property type="project" value="TreeGrafter"/>
</dbReference>
<dbReference type="EMBL" id="BLYI01000006">
    <property type="protein sequence ID" value="GFO83951.1"/>
    <property type="molecule type" value="Genomic_DNA"/>
</dbReference>
<feature type="domain" description="DUF218" evidence="1">
    <location>
        <begin position="39"/>
        <end position="180"/>
    </location>
</feature>
<proteinExistence type="predicted"/>
<name>A0A916Q7F7_9FIRM</name>
<evidence type="ECO:0000313" key="2">
    <source>
        <dbReference type="EMBL" id="GFO83951.1"/>
    </source>
</evidence>
<dbReference type="Proteomes" id="UP000613208">
    <property type="component" value="Unassembled WGS sequence"/>
</dbReference>
<dbReference type="Gene3D" id="1.10.3620.10">
    <property type="entry name" value="YdcF like domain"/>
    <property type="match status" value="1"/>
</dbReference>
<dbReference type="PANTHER" id="PTHR30336">
    <property type="entry name" value="INNER MEMBRANE PROTEIN, PROBABLE PERMEASE"/>
    <property type="match status" value="1"/>
</dbReference>
<keyword evidence="3" id="KW-1185">Reference proteome</keyword>
<dbReference type="InterPro" id="IPR003848">
    <property type="entry name" value="DUF218"/>
</dbReference>
<dbReference type="Gene3D" id="3.40.50.620">
    <property type="entry name" value="HUPs"/>
    <property type="match status" value="1"/>
</dbReference>
<dbReference type="PANTHER" id="PTHR30336:SF20">
    <property type="entry name" value="DUF218 DOMAIN-CONTAINING PROTEIN"/>
    <property type="match status" value="1"/>
</dbReference>
<dbReference type="CDD" id="cd06259">
    <property type="entry name" value="YdcF-like"/>
    <property type="match status" value="1"/>
</dbReference>
<comment type="caution">
    <text evidence="2">The sequence shown here is derived from an EMBL/GenBank/DDBJ whole genome shotgun (WGS) entry which is preliminary data.</text>
</comment>
<accession>A0A916Q7F7</accession>
<reference evidence="2" key="1">
    <citation type="submission" date="2020-06" db="EMBL/GenBank/DDBJ databases">
        <title>Characterization of fructooligosaccharide metabolism and fructooligosaccharide-degrading enzymes in human commensal butyrate producers.</title>
        <authorList>
            <person name="Tanno H."/>
            <person name="Fujii T."/>
            <person name="Hirano K."/>
            <person name="Maeno S."/>
            <person name="Tonozuka T."/>
            <person name="Sakamoto M."/>
            <person name="Ohkuma M."/>
            <person name="Tochio T."/>
            <person name="Endo A."/>
        </authorList>
    </citation>
    <scope>NUCLEOTIDE SEQUENCE</scope>
    <source>
        <strain evidence="2">JCM 17466</strain>
    </source>
</reference>
<dbReference type="InterPro" id="IPR051599">
    <property type="entry name" value="Cell_Envelope_Assoc"/>
</dbReference>
<evidence type="ECO:0000313" key="3">
    <source>
        <dbReference type="Proteomes" id="UP000613208"/>
    </source>
</evidence>
<dbReference type="Pfam" id="PF02698">
    <property type="entry name" value="DUF218"/>
    <property type="match status" value="1"/>
</dbReference>
<dbReference type="RefSeq" id="WP_201309701.1">
    <property type="nucleotide sequence ID" value="NZ_BLYI01000006.1"/>
</dbReference>
<dbReference type="AlphaFoldDB" id="A0A916Q7F7"/>
<gene>
    <name evidence="2" type="ORF">ANBU17_02980</name>
</gene>
<dbReference type="InterPro" id="IPR014729">
    <property type="entry name" value="Rossmann-like_a/b/a_fold"/>
</dbReference>
<evidence type="ECO:0000259" key="1">
    <source>
        <dbReference type="Pfam" id="PF02698"/>
    </source>
</evidence>
<protein>
    <recommendedName>
        <fullName evidence="1">DUF218 domain-containing protein</fullName>
    </recommendedName>
</protein>